<dbReference type="EMBL" id="LHYH01000003">
    <property type="protein sequence ID" value="KXB07478.1"/>
    <property type="molecule type" value="Genomic_DNA"/>
</dbReference>
<sequence length="62" mass="7270">MNARRKVAKSWNVSDRTISDKYARQLYPKEKSSKVGKFRKALKSIEKDIKIPKPLHKTKNLN</sequence>
<reference evidence="1 2" key="1">
    <citation type="journal article" date="2016" name="Sci. Rep.">
        <title>Metabolic traits of an uncultured archaeal lineage -MSBL1- from brine pools of the Red Sea.</title>
        <authorList>
            <person name="Mwirichia R."/>
            <person name="Alam I."/>
            <person name="Rashid M."/>
            <person name="Vinu M."/>
            <person name="Ba-Alawi W."/>
            <person name="Anthony Kamau A."/>
            <person name="Kamanda Ngugi D."/>
            <person name="Goker M."/>
            <person name="Klenk H.P."/>
            <person name="Bajic V."/>
            <person name="Stingl U."/>
        </authorList>
    </citation>
    <scope>NUCLEOTIDE SEQUENCE [LARGE SCALE GENOMIC DNA]</scope>
    <source>
        <strain evidence="1">SCGC-AAA382K21</strain>
    </source>
</reference>
<proteinExistence type="predicted"/>
<protein>
    <submittedName>
        <fullName evidence="1">Uncharacterized protein</fullName>
    </submittedName>
</protein>
<keyword evidence="2" id="KW-1185">Reference proteome</keyword>
<organism evidence="1 2">
    <name type="scientific">candidate division MSBL1 archaeon SCGC-AAA382K21</name>
    <dbReference type="NCBI Taxonomy" id="1698283"/>
    <lineage>
        <taxon>Archaea</taxon>
        <taxon>Methanobacteriati</taxon>
        <taxon>Methanobacteriota</taxon>
        <taxon>candidate division MSBL1</taxon>
    </lineage>
</organism>
<evidence type="ECO:0000313" key="2">
    <source>
        <dbReference type="Proteomes" id="UP000070504"/>
    </source>
</evidence>
<gene>
    <name evidence="1" type="ORF">AKJ54_00255</name>
</gene>
<dbReference type="Proteomes" id="UP000070504">
    <property type="component" value="Unassembled WGS sequence"/>
</dbReference>
<evidence type="ECO:0000313" key="1">
    <source>
        <dbReference type="EMBL" id="KXB07478.1"/>
    </source>
</evidence>
<accession>A0A133VLZ4</accession>
<name>A0A133VLZ4_9EURY</name>
<dbReference type="AlphaFoldDB" id="A0A133VLZ4"/>
<comment type="caution">
    <text evidence="1">The sequence shown here is derived from an EMBL/GenBank/DDBJ whole genome shotgun (WGS) entry which is preliminary data.</text>
</comment>